<dbReference type="RefSeq" id="WP_103679252.1">
    <property type="nucleotide sequence ID" value="NZ_LPWH01000004.1"/>
</dbReference>
<dbReference type="CDD" id="cd01421">
    <property type="entry name" value="IMPCH"/>
    <property type="match status" value="1"/>
</dbReference>
<protein>
    <recommendedName>
        <fullName evidence="1">MGS-like domain-containing protein</fullName>
    </recommendedName>
</protein>
<reference evidence="3" key="1">
    <citation type="submission" date="2015-12" db="EMBL/GenBank/DDBJ databases">
        <authorList>
            <person name="Lodha T.D."/>
            <person name="Chintalapati S."/>
            <person name="Chintalapati V.R."/>
            <person name="Sravanthi T."/>
        </authorList>
    </citation>
    <scope>NUCLEOTIDE SEQUENCE [LARGE SCALE GENOMIC DNA]</scope>
    <source>
        <strain evidence="3">JC133</strain>
    </source>
</reference>
<evidence type="ECO:0000259" key="1">
    <source>
        <dbReference type="SMART" id="SM00851"/>
    </source>
</evidence>
<dbReference type="InterPro" id="IPR011607">
    <property type="entry name" value="MGS-like_dom"/>
</dbReference>
<proteinExistence type="predicted"/>
<gene>
    <name evidence="2" type="ORF">AU468_01835</name>
</gene>
<dbReference type="GO" id="GO:0003937">
    <property type="term" value="F:IMP cyclohydrolase activity"/>
    <property type="evidence" value="ECO:0007669"/>
    <property type="project" value="InterPro"/>
</dbReference>
<name>A0A2S4K0G3_9SPIO</name>
<dbReference type="InterPro" id="IPR036914">
    <property type="entry name" value="MGS-like_dom_sf"/>
</dbReference>
<dbReference type="EMBL" id="LPWH01000004">
    <property type="protein sequence ID" value="POR05253.1"/>
    <property type="molecule type" value="Genomic_DNA"/>
</dbReference>
<dbReference type="SUPFAM" id="SSF52335">
    <property type="entry name" value="Methylglyoxal synthase-like"/>
    <property type="match status" value="1"/>
</dbReference>
<organism evidence="2 3">
    <name type="scientific">Alkalispirochaeta sphaeroplastigenens</name>
    <dbReference type="NCBI Taxonomy" id="1187066"/>
    <lineage>
        <taxon>Bacteria</taxon>
        <taxon>Pseudomonadati</taxon>
        <taxon>Spirochaetota</taxon>
        <taxon>Spirochaetia</taxon>
        <taxon>Spirochaetales</taxon>
        <taxon>Spirochaetaceae</taxon>
        <taxon>Alkalispirochaeta</taxon>
    </lineage>
</organism>
<dbReference type="PANTHER" id="PTHR11692:SF0">
    <property type="entry name" value="BIFUNCTIONAL PURINE BIOSYNTHESIS PROTEIN ATIC"/>
    <property type="match status" value="1"/>
</dbReference>
<dbReference type="Pfam" id="PF02142">
    <property type="entry name" value="MGS"/>
    <property type="match status" value="1"/>
</dbReference>
<keyword evidence="3" id="KW-1185">Reference proteome</keyword>
<evidence type="ECO:0000313" key="3">
    <source>
        <dbReference type="Proteomes" id="UP000237350"/>
    </source>
</evidence>
<dbReference type="Gene3D" id="3.40.50.1380">
    <property type="entry name" value="Methylglyoxal synthase-like domain"/>
    <property type="match status" value="1"/>
</dbReference>
<dbReference type="GO" id="GO:0005829">
    <property type="term" value="C:cytosol"/>
    <property type="evidence" value="ECO:0007669"/>
    <property type="project" value="TreeGrafter"/>
</dbReference>
<dbReference type="GO" id="GO:0004643">
    <property type="term" value="F:phosphoribosylaminoimidazolecarboxamide formyltransferase activity"/>
    <property type="evidence" value="ECO:0007669"/>
    <property type="project" value="InterPro"/>
</dbReference>
<dbReference type="GO" id="GO:0006189">
    <property type="term" value="P:'de novo' IMP biosynthetic process"/>
    <property type="evidence" value="ECO:0007669"/>
    <property type="project" value="TreeGrafter"/>
</dbReference>
<dbReference type="OrthoDB" id="9802065at2"/>
<comment type="caution">
    <text evidence="2">The sequence shown here is derived from an EMBL/GenBank/DDBJ whole genome shotgun (WGS) entry which is preliminary data.</text>
</comment>
<feature type="domain" description="MGS-like" evidence="1">
    <location>
        <begin position="27"/>
        <end position="149"/>
    </location>
</feature>
<dbReference type="Pfam" id="PF01808">
    <property type="entry name" value="AICARFT_IMPCHas"/>
    <property type="match status" value="1"/>
</dbReference>
<accession>A0A2S4K0G3</accession>
<dbReference type="SMART" id="SM00851">
    <property type="entry name" value="MGS"/>
    <property type="match status" value="1"/>
</dbReference>
<dbReference type="Proteomes" id="UP000237350">
    <property type="component" value="Unassembled WGS sequence"/>
</dbReference>
<dbReference type="AlphaFoldDB" id="A0A2S4K0G3"/>
<sequence length="242" mass="26735">MNLNRVTTVTDRVPLKTALISVADKEGLQPFVEGLWQEIPDLVIYSTGGTFTLLQELARERDPGLVRSITEYTGQPEMQGGLVKTLDYRVYLSLLSESHNEDHQADLIRTGAVPFDLTVCSLYPFEETAAREGRTLEDLRTHIDIGGPTMLRGSAKNFLRVLAVCSSQDYSGVLREIRQGQGTTSLKFRLAQALKVFSCTAHYEETIARELARAAAEQELESLYTDIPLADSSATGNPPQEA</sequence>
<dbReference type="PANTHER" id="PTHR11692">
    <property type="entry name" value="BIFUNCTIONAL PURINE BIOSYNTHESIS PROTEIN PURH"/>
    <property type="match status" value="1"/>
</dbReference>
<evidence type="ECO:0000313" key="2">
    <source>
        <dbReference type="EMBL" id="POR05253.1"/>
    </source>
</evidence>
<dbReference type="InterPro" id="IPR002695">
    <property type="entry name" value="PurH-like"/>
</dbReference>